<comment type="similarity">
    <text evidence="2">Belongs to the ETT1 family.</text>
</comment>
<evidence type="ECO:0000313" key="8">
    <source>
        <dbReference type="Proteomes" id="UP000193560"/>
    </source>
</evidence>
<evidence type="ECO:0000256" key="6">
    <source>
        <dbReference type="SAM" id="MobiDB-lite"/>
    </source>
</evidence>
<keyword evidence="8" id="KW-1185">Reference proteome</keyword>
<evidence type="ECO:0000256" key="2">
    <source>
        <dbReference type="ARBA" id="ARBA00007273"/>
    </source>
</evidence>
<dbReference type="InterPro" id="IPR024318">
    <property type="entry name" value="Nro1/ETT1"/>
</dbReference>
<name>A0A1X2J2M8_9FUNG</name>
<dbReference type="SUPFAM" id="SSF48452">
    <property type="entry name" value="TPR-like"/>
    <property type="match status" value="1"/>
</dbReference>
<dbReference type="Pfam" id="PF12753">
    <property type="entry name" value="Nro1"/>
    <property type="match status" value="1"/>
</dbReference>
<feature type="compositionally biased region" description="Basic residues" evidence="6">
    <location>
        <begin position="1"/>
        <end position="10"/>
    </location>
</feature>
<dbReference type="AlphaFoldDB" id="A0A1X2J2M8"/>
<evidence type="ECO:0000256" key="3">
    <source>
        <dbReference type="ARBA" id="ARBA00023015"/>
    </source>
</evidence>
<keyword evidence="3" id="KW-0805">Transcription regulation</keyword>
<dbReference type="GO" id="GO:0005634">
    <property type="term" value="C:nucleus"/>
    <property type="evidence" value="ECO:0007669"/>
    <property type="project" value="UniProtKB-SubCell"/>
</dbReference>
<evidence type="ECO:0000256" key="5">
    <source>
        <dbReference type="ARBA" id="ARBA00023242"/>
    </source>
</evidence>
<dbReference type="EMBL" id="MCGE01000001">
    <property type="protein sequence ID" value="ORZ25484.1"/>
    <property type="molecule type" value="Genomic_DNA"/>
</dbReference>
<dbReference type="PANTHER" id="PTHR28290:SF1">
    <property type="entry name" value="ENHANCER OF TRANSLATION TERMINATION 1"/>
    <property type="match status" value="1"/>
</dbReference>
<evidence type="ECO:0000256" key="1">
    <source>
        <dbReference type="ARBA" id="ARBA00004123"/>
    </source>
</evidence>
<keyword evidence="5" id="KW-0539">Nucleus</keyword>
<protein>
    <submittedName>
        <fullName evidence="7">Nuclear pore complex subunit Nro1-domain-containing protein</fullName>
    </submittedName>
</protein>
<evidence type="ECO:0000256" key="4">
    <source>
        <dbReference type="ARBA" id="ARBA00023163"/>
    </source>
</evidence>
<keyword evidence="4" id="KW-0804">Transcription</keyword>
<comment type="subcellular location">
    <subcellularLocation>
        <location evidence="1">Nucleus</location>
    </subcellularLocation>
</comment>
<reference evidence="7 8" key="1">
    <citation type="submission" date="2016-07" db="EMBL/GenBank/DDBJ databases">
        <title>Pervasive Adenine N6-methylation of Active Genes in Fungi.</title>
        <authorList>
            <consortium name="DOE Joint Genome Institute"/>
            <person name="Mondo S.J."/>
            <person name="Dannebaum R.O."/>
            <person name="Kuo R.C."/>
            <person name="Labutti K."/>
            <person name="Haridas S."/>
            <person name="Kuo A."/>
            <person name="Salamov A."/>
            <person name="Ahrendt S.R."/>
            <person name="Lipzen A."/>
            <person name="Sullivan W."/>
            <person name="Andreopoulos W.B."/>
            <person name="Clum A."/>
            <person name="Lindquist E."/>
            <person name="Daum C."/>
            <person name="Ramamoorthy G.K."/>
            <person name="Gryganskyi A."/>
            <person name="Culley D."/>
            <person name="Magnuson J.K."/>
            <person name="James T.Y."/>
            <person name="O'Malley M.A."/>
            <person name="Stajich J.E."/>
            <person name="Spatafora J.W."/>
            <person name="Visel A."/>
            <person name="Grigoriev I.V."/>
        </authorList>
    </citation>
    <scope>NUCLEOTIDE SEQUENCE [LARGE SCALE GENOMIC DNA]</scope>
    <source>
        <strain evidence="7 8">NRRL 1336</strain>
    </source>
</reference>
<evidence type="ECO:0000313" key="7">
    <source>
        <dbReference type="EMBL" id="ORZ25484.1"/>
    </source>
</evidence>
<feature type="region of interest" description="Disordered" evidence="6">
    <location>
        <begin position="1"/>
        <end position="33"/>
    </location>
</feature>
<organism evidence="7 8">
    <name type="scientific">Absidia repens</name>
    <dbReference type="NCBI Taxonomy" id="90262"/>
    <lineage>
        <taxon>Eukaryota</taxon>
        <taxon>Fungi</taxon>
        <taxon>Fungi incertae sedis</taxon>
        <taxon>Mucoromycota</taxon>
        <taxon>Mucoromycotina</taxon>
        <taxon>Mucoromycetes</taxon>
        <taxon>Mucorales</taxon>
        <taxon>Cunninghamellaceae</taxon>
        <taxon>Absidia</taxon>
    </lineage>
</organism>
<proteinExistence type="inferred from homology"/>
<comment type="caution">
    <text evidence="7">The sequence shown here is derived from an EMBL/GenBank/DDBJ whole genome shotgun (WGS) entry which is preliminary data.</text>
</comment>
<dbReference type="PANTHER" id="PTHR28290">
    <property type="entry name" value="ENHANCER OF TRANSLATION TERMINATION 1"/>
    <property type="match status" value="1"/>
</dbReference>
<accession>A0A1X2J2M8</accession>
<dbReference type="InterPro" id="IPR011990">
    <property type="entry name" value="TPR-like_helical_dom_sf"/>
</dbReference>
<dbReference type="STRING" id="90262.A0A1X2J2M8"/>
<sequence length="377" mass="42542">MAIEKKRPRGLKSSAASNKSSTKKAKTDVDENGIHENAQTVVIDKVVEEGDEVGEAAAIFEDAVAKLEKNPTEALALLRGTIHESDRILRAWTSDAPLPLLFYYTYGSALFELGRLAEDEEFEQFLEAAEERIQDGFDHYSQEKKQVVSKMNITMGKIWLTKAMILVDVDTKEIPDMAMKALDTIDKACRDSTIPTMSLLDLASIAQTHGDLYSILELRNKFTQWSEDIFQRIVKNDPDNARAISQLGLSRLSLANYWLDRMDEMEDEDDKQEDQTEPTTEERNALDAILEAKKYFIDAQTVLEKKGALTPQSYTDLAETYLNEANLTSAPEQQTTLYEQVIKCIDQAKSLAGDDSDYSLPEGLEIFLEEWNNSKQD</sequence>
<gene>
    <name evidence="7" type="ORF">BCR42DRAFT_316276</name>
</gene>
<dbReference type="GO" id="GO:2000640">
    <property type="term" value="P:positive regulation of SREBP signaling pathway"/>
    <property type="evidence" value="ECO:0007669"/>
    <property type="project" value="TreeGrafter"/>
</dbReference>
<dbReference type="Proteomes" id="UP000193560">
    <property type="component" value="Unassembled WGS sequence"/>
</dbReference>
<dbReference type="OrthoDB" id="5598057at2759"/>